<dbReference type="PANTHER" id="PTHR30329">
    <property type="entry name" value="STATOR ELEMENT OF FLAGELLAR MOTOR COMPLEX"/>
    <property type="match status" value="1"/>
</dbReference>
<keyword evidence="7 8" id="KW-0131">Cell cycle</keyword>
<comment type="function">
    <text evidence="8">Part of the Tol-Pal system, which plays a role in outer membrane invagination during cell division and is important for maintaining outer membrane integrity.</text>
</comment>
<evidence type="ECO:0000256" key="1">
    <source>
        <dbReference type="ARBA" id="ARBA00022618"/>
    </source>
</evidence>
<evidence type="ECO:0000313" key="12">
    <source>
        <dbReference type="Proteomes" id="UP000316449"/>
    </source>
</evidence>
<dbReference type="PROSITE" id="PS51257">
    <property type="entry name" value="PROKAR_LIPOPROTEIN"/>
    <property type="match status" value="1"/>
</dbReference>
<name>A0A520MV50_9GAMM</name>
<keyword evidence="5 8" id="KW-0998">Cell outer membrane</keyword>
<evidence type="ECO:0000256" key="4">
    <source>
        <dbReference type="ARBA" id="ARBA00023139"/>
    </source>
</evidence>
<protein>
    <recommendedName>
        <fullName evidence="8">Peptidoglycan-associated lipoprotein</fullName>
        <shortName evidence="8">PAL</shortName>
    </recommendedName>
</protein>
<comment type="similarity">
    <text evidence="8">Belongs to the Pal lipoprotein family.</text>
</comment>
<dbReference type="EMBL" id="SHBK01000003">
    <property type="protein sequence ID" value="RZO25064.1"/>
    <property type="molecule type" value="Genomic_DNA"/>
</dbReference>
<dbReference type="PANTHER" id="PTHR30329:SF21">
    <property type="entry name" value="LIPOPROTEIN YIAD-RELATED"/>
    <property type="match status" value="1"/>
</dbReference>
<dbReference type="GO" id="GO:0009279">
    <property type="term" value="C:cell outer membrane"/>
    <property type="evidence" value="ECO:0007669"/>
    <property type="project" value="UniProtKB-SubCell"/>
</dbReference>
<accession>A0A520MV50</accession>
<evidence type="ECO:0000259" key="10">
    <source>
        <dbReference type="PROSITE" id="PS51123"/>
    </source>
</evidence>
<dbReference type="InterPro" id="IPR006690">
    <property type="entry name" value="OMPA-like_CS"/>
</dbReference>
<dbReference type="PROSITE" id="PS51123">
    <property type="entry name" value="OMPA_2"/>
    <property type="match status" value="1"/>
</dbReference>
<comment type="caution">
    <text evidence="11">The sequence shown here is derived from an EMBL/GenBank/DDBJ whole genome shotgun (WGS) entry which is preliminary data.</text>
</comment>
<evidence type="ECO:0000256" key="7">
    <source>
        <dbReference type="ARBA" id="ARBA00023306"/>
    </source>
</evidence>
<evidence type="ECO:0000256" key="3">
    <source>
        <dbReference type="ARBA" id="ARBA00023136"/>
    </source>
</evidence>
<dbReference type="Gene3D" id="3.30.1330.60">
    <property type="entry name" value="OmpA-like domain"/>
    <property type="match status" value="1"/>
</dbReference>
<evidence type="ECO:0000256" key="5">
    <source>
        <dbReference type="ARBA" id="ARBA00023237"/>
    </source>
</evidence>
<dbReference type="Pfam" id="PF00691">
    <property type="entry name" value="OmpA"/>
    <property type="match status" value="1"/>
</dbReference>
<evidence type="ECO:0000256" key="2">
    <source>
        <dbReference type="ARBA" id="ARBA00022729"/>
    </source>
</evidence>
<keyword evidence="3 8" id="KW-0472">Membrane</keyword>
<dbReference type="InterPro" id="IPR050330">
    <property type="entry name" value="Bact_OuterMem_StrucFunc"/>
</dbReference>
<dbReference type="InterPro" id="IPR039001">
    <property type="entry name" value="Pal"/>
</dbReference>
<dbReference type="HAMAP" id="MF_02204">
    <property type="entry name" value="Pal"/>
    <property type="match status" value="1"/>
</dbReference>
<evidence type="ECO:0000256" key="9">
    <source>
        <dbReference type="SAM" id="SignalP"/>
    </source>
</evidence>
<reference evidence="11 12" key="1">
    <citation type="submission" date="2019-02" db="EMBL/GenBank/DDBJ databases">
        <title>Prokaryotic population dynamics and viral predation in marine succession experiment using metagenomics: the confinement effect.</title>
        <authorList>
            <person name="Haro-Moreno J.M."/>
            <person name="Rodriguez-Valera F."/>
            <person name="Lopez-Perez M."/>
        </authorList>
    </citation>
    <scope>NUCLEOTIDE SEQUENCE [LARGE SCALE GENOMIC DNA]</scope>
    <source>
        <strain evidence="11">MED-G165</strain>
    </source>
</reference>
<dbReference type="InterPro" id="IPR036737">
    <property type="entry name" value="OmpA-like_sf"/>
</dbReference>
<dbReference type="CDD" id="cd07185">
    <property type="entry name" value="OmpA_C-like"/>
    <property type="match status" value="1"/>
</dbReference>
<gene>
    <name evidence="8 11" type="primary">pal</name>
    <name evidence="11" type="ORF">EVA98_00540</name>
</gene>
<dbReference type="NCBIfam" id="TIGR02802">
    <property type="entry name" value="Pal_lipo"/>
    <property type="match status" value="1"/>
</dbReference>
<organism evidence="11 12">
    <name type="scientific">SAR86 cluster bacterium</name>
    <dbReference type="NCBI Taxonomy" id="2030880"/>
    <lineage>
        <taxon>Bacteria</taxon>
        <taxon>Pseudomonadati</taxon>
        <taxon>Pseudomonadota</taxon>
        <taxon>Gammaproteobacteria</taxon>
        <taxon>SAR86 cluster</taxon>
    </lineage>
</organism>
<dbReference type="PRINTS" id="PR01021">
    <property type="entry name" value="OMPADOMAIN"/>
</dbReference>
<dbReference type="AlphaFoldDB" id="A0A520MV50"/>
<sequence>MNKSINSFFALLTILIFSACSSVQITEEAVADQSVAGVSIASKSTATQAVLANAVVYFEYDQFNLTAKSIQALKGVSDLMKRNSKITISIEGHADERGTREYNLALGQRRAESVANYLIANGINRNRLITKSYGEERPLSLGSNNSAWAKNRRVEIK</sequence>
<dbReference type="InterPro" id="IPR014169">
    <property type="entry name" value="Pal_lipo_C"/>
</dbReference>
<dbReference type="Proteomes" id="UP000316449">
    <property type="component" value="Unassembled WGS sequence"/>
</dbReference>
<evidence type="ECO:0000256" key="6">
    <source>
        <dbReference type="ARBA" id="ARBA00023288"/>
    </source>
</evidence>
<keyword evidence="6 8" id="KW-0449">Lipoprotein</keyword>
<keyword evidence="1 8" id="KW-0132">Cell division</keyword>
<feature type="chain" id="PRO_5022072783" description="Peptidoglycan-associated lipoprotein" evidence="9">
    <location>
        <begin position="26"/>
        <end position="157"/>
    </location>
</feature>
<keyword evidence="2 8" id="KW-0732">Signal</keyword>
<feature type="signal peptide" evidence="9">
    <location>
        <begin position="1"/>
        <end position="25"/>
    </location>
</feature>
<dbReference type="InterPro" id="IPR006664">
    <property type="entry name" value="OMP_bac"/>
</dbReference>
<proteinExistence type="inferred from homology"/>
<comment type="subunit">
    <text evidence="8">The Tol-Pal system is composed of five core proteins: the inner membrane proteins TolA, TolQ and TolR, the periplasmic protein TolB and the outer membrane protein Pal. They form a network linking the inner and outer membranes and the peptidoglycan layer.</text>
</comment>
<comment type="subcellular location">
    <subcellularLocation>
        <location evidence="8">Cell outer membrane</location>
        <topology evidence="8">Lipid-anchor</topology>
    </subcellularLocation>
</comment>
<evidence type="ECO:0000313" key="11">
    <source>
        <dbReference type="EMBL" id="RZO25064.1"/>
    </source>
</evidence>
<dbReference type="PROSITE" id="PS01068">
    <property type="entry name" value="OMPA_1"/>
    <property type="match status" value="1"/>
</dbReference>
<dbReference type="SUPFAM" id="SSF103088">
    <property type="entry name" value="OmpA-like"/>
    <property type="match status" value="1"/>
</dbReference>
<dbReference type="GO" id="GO:0051301">
    <property type="term" value="P:cell division"/>
    <property type="evidence" value="ECO:0007669"/>
    <property type="project" value="UniProtKB-UniRule"/>
</dbReference>
<evidence type="ECO:0000256" key="8">
    <source>
        <dbReference type="HAMAP-Rule" id="MF_02204"/>
    </source>
</evidence>
<dbReference type="InterPro" id="IPR006665">
    <property type="entry name" value="OmpA-like"/>
</dbReference>
<keyword evidence="4 8" id="KW-0564">Palmitate</keyword>
<feature type="domain" description="OmpA-like" evidence="10">
    <location>
        <begin position="45"/>
        <end position="157"/>
    </location>
</feature>